<keyword evidence="3" id="KW-0964">Secreted</keyword>
<evidence type="ECO:0000256" key="1">
    <source>
        <dbReference type="ARBA" id="ARBA00004251"/>
    </source>
</evidence>
<dbReference type="PANTHER" id="PTHR23343">
    <property type="entry name" value="ZONA PELLUCIDA SPERM-BINDING PROTEIN"/>
    <property type="match status" value="1"/>
</dbReference>
<feature type="compositionally biased region" description="Low complexity" evidence="14">
    <location>
        <begin position="219"/>
        <end position="233"/>
    </location>
</feature>
<evidence type="ECO:0000259" key="17">
    <source>
        <dbReference type="PROSITE" id="PS51448"/>
    </source>
</evidence>
<feature type="disulfide bond" evidence="13">
    <location>
        <begin position="239"/>
        <end position="265"/>
    </location>
</feature>
<dbReference type="STRING" id="94237.ENSMMOP00000024137"/>
<evidence type="ECO:0000256" key="4">
    <source>
        <dbReference type="ARBA" id="ARBA00022530"/>
    </source>
</evidence>
<dbReference type="Gene3D" id="4.10.110.10">
    <property type="entry name" value="Spasmolytic Protein, domain 1"/>
    <property type="match status" value="1"/>
</dbReference>
<dbReference type="AlphaFoldDB" id="A0A3Q4BS78"/>
<dbReference type="GO" id="GO:0060468">
    <property type="term" value="P:prevention of polyspermy"/>
    <property type="evidence" value="ECO:0007669"/>
    <property type="project" value="TreeGrafter"/>
</dbReference>
<dbReference type="OMA" id="MGCCVDL"/>
<dbReference type="InterPro" id="IPR042235">
    <property type="entry name" value="ZP-C_dom"/>
</dbReference>
<dbReference type="PROSITE" id="PS51034">
    <property type="entry name" value="ZP_2"/>
    <property type="match status" value="1"/>
</dbReference>
<feature type="signal peptide" evidence="15">
    <location>
        <begin position="1"/>
        <end position="24"/>
    </location>
</feature>
<dbReference type="InterPro" id="IPR051148">
    <property type="entry name" value="Zona_Pellucida_Domain_gp"/>
</dbReference>
<organism evidence="18 19">
    <name type="scientific">Mola mola</name>
    <name type="common">Ocean sunfish</name>
    <name type="synonym">Tetraodon mola</name>
    <dbReference type="NCBI Taxonomy" id="94237"/>
    <lineage>
        <taxon>Eukaryota</taxon>
        <taxon>Metazoa</taxon>
        <taxon>Chordata</taxon>
        <taxon>Craniata</taxon>
        <taxon>Vertebrata</taxon>
        <taxon>Euteleostomi</taxon>
        <taxon>Actinopterygii</taxon>
        <taxon>Neopterygii</taxon>
        <taxon>Teleostei</taxon>
        <taxon>Neoteleostei</taxon>
        <taxon>Acanthomorphata</taxon>
        <taxon>Eupercaria</taxon>
        <taxon>Tetraodontiformes</taxon>
        <taxon>Molidae</taxon>
        <taxon>Mola</taxon>
    </lineage>
</organism>
<keyword evidence="7" id="KW-1133">Transmembrane helix</keyword>
<evidence type="ECO:0000313" key="18">
    <source>
        <dbReference type="Ensembl" id="ENSMMOP00000024137.1"/>
    </source>
</evidence>
<dbReference type="PANTHER" id="PTHR23343:SF117">
    <property type="entry name" value="ZONA PELLUCIDA SPERM-BINDING PROTEIN 4-LIKE ISOFORM X1"/>
    <property type="match status" value="1"/>
</dbReference>
<dbReference type="SMART" id="SM00241">
    <property type="entry name" value="ZP"/>
    <property type="match status" value="1"/>
</dbReference>
<evidence type="ECO:0000256" key="9">
    <source>
        <dbReference type="ARBA" id="ARBA00023157"/>
    </source>
</evidence>
<dbReference type="Ensembl" id="ENSMMOT00000024539.1">
    <property type="protein sequence ID" value="ENSMMOP00000024137.1"/>
    <property type="gene ID" value="ENSMMOG00000018375.1"/>
</dbReference>
<feature type="domain" description="P-type" evidence="17">
    <location>
        <begin position="237"/>
        <end position="277"/>
    </location>
</feature>
<evidence type="ECO:0000256" key="12">
    <source>
        <dbReference type="ARBA" id="ARBA00024183"/>
    </source>
</evidence>
<evidence type="ECO:0000256" key="10">
    <source>
        <dbReference type="ARBA" id="ARBA00023180"/>
    </source>
</evidence>
<keyword evidence="4" id="KW-0272">Extracellular matrix</keyword>
<feature type="region of interest" description="Disordered" evidence="14">
    <location>
        <begin position="211"/>
        <end position="235"/>
    </location>
</feature>
<dbReference type="Gene3D" id="2.60.40.3210">
    <property type="entry name" value="Zona pellucida, ZP-N domain"/>
    <property type="match status" value="1"/>
</dbReference>
<dbReference type="Pfam" id="PF23344">
    <property type="entry name" value="ZP-N"/>
    <property type="match status" value="1"/>
</dbReference>
<evidence type="ECO:0000259" key="16">
    <source>
        <dbReference type="PROSITE" id="PS51034"/>
    </source>
</evidence>
<evidence type="ECO:0000256" key="3">
    <source>
        <dbReference type="ARBA" id="ARBA00022525"/>
    </source>
</evidence>
<dbReference type="PROSITE" id="PS51448">
    <property type="entry name" value="P_TREFOIL_2"/>
    <property type="match status" value="1"/>
</dbReference>
<evidence type="ECO:0000256" key="14">
    <source>
        <dbReference type="SAM" id="MobiDB-lite"/>
    </source>
</evidence>
<evidence type="ECO:0000256" key="8">
    <source>
        <dbReference type="ARBA" id="ARBA00023136"/>
    </source>
</evidence>
<comment type="subcellular location">
    <subcellularLocation>
        <location evidence="1">Cell membrane</location>
        <topology evidence="1">Single-pass type I membrane protein</topology>
    </subcellularLocation>
    <subcellularLocation>
        <location evidence="12">Zona pellucida</location>
    </subcellularLocation>
</comment>
<proteinExistence type="predicted"/>
<dbReference type="Proteomes" id="UP000261620">
    <property type="component" value="Unplaced"/>
</dbReference>
<evidence type="ECO:0000256" key="7">
    <source>
        <dbReference type="ARBA" id="ARBA00022989"/>
    </source>
</evidence>
<accession>A0A3Q4BS78</accession>
<dbReference type="GO" id="GO:0035804">
    <property type="term" value="F:structural constituent of egg coat"/>
    <property type="evidence" value="ECO:0007669"/>
    <property type="project" value="TreeGrafter"/>
</dbReference>
<dbReference type="InterPro" id="IPR055355">
    <property type="entry name" value="ZP-C"/>
</dbReference>
<keyword evidence="2" id="KW-1003">Cell membrane</keyword>
<dbReference type="Pfam" id="PF00100">
    <property type="entry name" value="Zona_pellucida"/>
    <property type="match status" value="1"/>
</dbReference>
<name>A0A3Q4BS78_MOLML</name>
<dbReference type="InterPro" id="IPR000519">
    <property type="entry name" value="P_trefoil_dom"/>
</dbReference>
<dbReference type="InterPro" id="IPR044913">
    <property type="entry name" value="P_trefoil_dom_sf"/>
</dbReference>
<keyword evidence="8" id="KW-0472">Membrane</keyword>
<evidence type="ECO:0000256" key="11">
    <source>
        <dbReference type="ARBA" id="ARBA00023279"/>
    </source>
</evidence>
<reference evidence="18" key="1">
    <citation type="submission" date="2025-08" db="UniProtKB">
        <authorList>
            <consortium name="Ensembl"/>
        </authorList>
    </citation>
    <scope>IDENTIFICATION</scope>
</reference>
<reference evidence="18" key="2">
    <citation type="submission" date="2025-09" db="UniProtKB">
        <authorList>
            <consortium name="Ensembl"/>
        </authorList>
    </citation>
    <scope>IDENTIFICATION</scope>
</reference>
<dbReference type="GO" id="GO:0035805">
    <property type="term" value="C:egg coat"/>
    <property type="evidence" value="ECO:0007669"/>
    <property type="project" value="UniProtKB-SubCell"/>
</dbReference>
<dbReference type="CDD" id="cd00111">
    <property type="entry name" value="Trefoil"/>
    <property type="match status" value="1"/>
</dbReference>
<keyword evidence="9 13" id="KW-1015">Disulfide bond</keyword>
<evidence type="ECO:0000256" key="2">
    <source>
        <dbReference type="ARBA" id="ARBA00022475"/>
    </source>
</evidence>
<comment type="caution">
    <text evidence="13">Lacks conserved residue(s) required for the propagation of feature annotation.</text>
</comment>
<evidence type="ECO:0000256" key="5">
    <source>
        <dbReference type="ARBA" id="ARBA00022685"/>
    </source>
</evidence>
<keyword evidence="11" id="KW-0278">Fertilization</keyword>
<dbReference type="InterPro" id="IPR001507">
    <property type="entry name" value="ZP_dom"/>
</dbReference>
<evidence type="ECO:0000256" key="13">
    <source>
        <dbReference type="PROSITE-ProRule" id="PRU00779"/>
    </source>
</evidence>
<feature type="chain" id="PRO_5018587588" description="ZP domain-containing protein" evidence="15">
    <location>
        <begin position="25"/>
        <end position="550"/>
    </location>
</feature>
<evidence type="ECO:0000313" key="19">
    <source>
        <dbReference type="Proteomes" id="UP000261620"/>
    </source>
</evidence>
<dbReference type="GO" id="GO:0005886">
    <property type="term" value="C:plasma membrane"/>
    <property type="evidence" value="ECO:0007669"/>
    <property type="project" value="UniProtKB-SubCell"/>
</dbReference>
<dbReference type="GO" id="GO:0032190">
    <property type="term" value="F:acrosin binding"/>
    <property type="evidence" value="ECO:0007669"/>
    <property type="project" value="TreeGrafter"/>
</dbReference>
<protein>
    <recommendedName>
        <fullName evidence="20">ZP domain-containing protein</fullName>
    </recommendedName>
</protein>
<keyword evidence="19" id="KW-1185">Reference proteome</keyword>
<dbReference type="GO" id="GO:0007339">
    <property type="term" value="P:binding of sperm to zona pellucida"/>
    <property type="evidence" value="ECO:0007669"/>
    <property type="project" value="TreeGrafter"/>
</dbReference>
<keyword evidence="15" id="KW-0732">Signal</keyword>
<evidence type="ECO:0008006" key="20">
    <source>
        <dbReference type="Google" id="ProtNLM"/>
    </source>
</evidence>
<dbReference type="InterPro" id="IPR055356">
    <property type="entry name" value="ZP-N"/>
</dbReference>
<keyword evidence="10" id="KW-0325">Glycoprotein</keyword>
<evidence type="ECO:0000256" key="15">
    <source>
        <dbReference type="SAM" id="SignalP"/>
    </source>
</evidence>
<sequence length="550" mass="60968">MAGVRVDLLLVVLTGTLLLVSVWAWEPLNDSQLFKLYETEDWVEPGFTSLDEGSDEEDEAPQVEGVATVNFDPHPQNGFEMVAEPVHLATMFDGGYQVEFVDTLPRSWSGSTSQSSDLNVVCDEFGFEIDLPQCPLSEVKVLGSKDLLPVLEAEESCGYEVNHLKGTLKIPFTGCHASIYTVQLLYRDEFGQTQIATASCEDGKGPFPRANKPRKCIHPTKAPTTDPITTTQPSRPHNCAVPMGERVPFGQPGISPSACEKMGGCVDSFNSACYYPLDECTADQHFVFAIRYNSASIPVDPTKLVIPGSPNCKPVIVNDKVAIFNFKVTQCGTHYYEIGETKIYLAEVQTVVEALNLKYGVITRSNPLRFLVECRYSRSGSVQQSLVSAGYMVKMPASSLPSVVYSDGLYGVELRIAKDDSYSEFLPTNSLPLRLLLGTPVNLELRLLSPTPEAVILVNYCIAYPRSAKNALVLVYEGCVNPHDPNVFVLHMSDSTNRHQRRFMIKAFVFMEQKTNKYLDEEIIFMCSSEVCMPIERTCEERCFDGKASL</sequence>
<dbReference type="Gene3D" id="2.60.40.4100">
    <property type="entry name" value="Zona pellucida, ZP-C domain"/>
    <property type="match status" value="1"/>
</dbReference>
<evidence type="ECO:0000256" key="6">
    <source>
        <dbReference type="ARBA" id="ARBA00022692"/>
    </source>
</evidence>
<keyword evidence="5" id="KW-0165">Cleavage on pair of basic residues</keyword>
<keyword evidence="6" id="KW-0812">Transmembrane</keyword>
<feature type="domain" description="ZP" evidence="16">
    <location>
        <begin position="279"/>
        <end position="546"/>
    </location>
</feature>